<evidence type="ECO:0000313" key="5">
    <source>
        <dbReference type="EMBL" id="SIS36977.1"/>
    </source>
</evidence>
<keyword evidence="2" id="KW-0812">Transmembrane</keyword>
<keyword evidence="6" id="KW-1185">Reference proteome</keyword>
<reference evidence="5 6" key="1">
    <citation type="submission" date="2017-01" db="EMBL/GenBank/DDBJ databases">
        <authorList>
            <person name="Varghese N."/>
            <person name="Submissions S."/>
        </authorList>
    </citation>
    <scope>NUCLEOTIDE SEQUENCE [LARGE SCALE GENOMIC DNA]</scope>
    <source>
        <strain evidence="5 6">DSM 2061</strain>
    </source>
</reference>
<keyword evidence="1" id="KW-0802">TPR repeat</keyword>
<dbReference type="Proteomes" id="UP000185728">
    <property type="component" value="Unassembled WGS sequence"/>
</dbReference>
<accession>A0ABY1KHM0</accession>
<dbReference type="SMART" id="SM00421">
    <property type="entry name" value="HTH_LUXR"/>
    <property type="match status" value="1"/>
</dbReference>
<evidence type="ECO:0000313" key="6">
    <source>
        <dbReference type="Proteomes" id="UP000185728"/>
    </source>
</evidence>
<feature type="chain" id="PRO_5047114215" description="HTH luxR-type domain-containing protein" evidence="3">
    <location>
        <begin position="25"/>
        <end position="527"/>
    </location>
</feature>
<dbReference type="Gene3D" id="1.25.40.10">
    <property type="entry name" value="Tetratricopeptide repeat domain"/>
    <property type="match status" value="2"/>
</dbReference>
<feature type="repeat" description="TPR" evidence="1">
    <location>
        <begin position="233"/>
        <end position="266"/>
    </location>
</feature>
<keyword evidence="2" id="KW-0472">Membrane</keyword>
<name>A0ABY1KHM0_9FLAO</name>
<dbReference type="PROSITE" id="PS50005">
    <property type="entry name" value="TPR"/>
    <property type="match status" value="2"/>
</dbReference>
<dbReference type="InterPro" id="IPR011990">
    <property type="entry name" value="TPR-like_helical_dom_sf"/>
</dbReference>
<keyword evidence="2" id="KW-1133">Transmembrane helix</keyword>
<evidence type="ECO:0000256" key="2">
    <source>
        <dbReference type="SAM" id="Phobius"/>
    </source>
</evidence>
<sequence length="527" mass="62160">MMKRSRLPLMLITVFLFISLYAKAQEPYGTNKYIEKANQLTAKKLDSAIYYLKAGIDYYAEQKDTINLINNLCQLSAVYDNVLDYGKSYDGYWEALILADLSNDDISKSRIYQELGWLYTAYRREEESLRYFNMSLKLKKQLFKEKKISRDYLVSNYFAIVNCYRVNHNYIMAKTYLDSCELSLKKIDPNKKSYYVETEKGYLDAIAGNYENALNTLNESRLFFEKKSPSYLTIVYFLIGEVHKLKGDFEESLGYYKESLRFSEMYNKHLGYKLFNYEVLSELYYNQNNFKEAFFYKNKAQELNENIFGRKSKNHKHLFEIKDRYRLQKEKEKALLKEVRIAKLEDQKRIGFLQNILMGVVVVFMFLYGVLLFRNLRRKHKLEKQKTNEVMMLKNRELTASALQLIEKEEFISKLKQNISKSDAIDAKAIHNMLKGFQNSPGGNWKEFEARFTSINQDFYKKIRSKYPDLGQTDLKLCALVKLGFSSKEMSSLLGITIESVHTSRYRLRKKLGLEKGENLIDFMSTI</sequence>
<dbReference type="SUPFAM" id="SSF48452">
    <property type="entry name" value="TPR-like"/>
    <property type="match status" value="2"/>
</dbReference>
<protein>
    <recommendedName>
        <fullName evidence="4">HTH luxR-type domain-containing protein</fullName>
    </recommendedName>
</protein>
<feature type="signal peptide" evidence="3">
    <location>
        <begin position="1"/>
        <end position="24"/>
    </location>
</feature>
<feature type="transmembrane region" description="Helical" evidence="2">
    <location>
        <begin position="356"/>
        <end position="376"/>
    </location>
</feature>
<dbReference type="InterPro" id="IPR019734">
    <property type="entry name" value="TPR_rpt"/>
</dbReference>
<dbReference type="InterPro" id="IPR000792">
    <property type="entry name" value="Tscrpt_reg_LuxR_C"/>
</dbReference>
<dbReference type="SUPFAM" id="SSF46894">
    <property type="entry name" value="C-terminal effector domain of the bipartite response regulators"/>
    <property type="match status" value="1"/>
</dbReference>
<feature type="domain" description="HTH luxR-type" evidence="4">
    <location>
        <begin position="467"/>
        <end position="524"/>
    </location>
</feature>
<dbReference type="SMART" id="SM00028">
    <property type="entry name" value="TPR"/>
    <property type="match status" value="2"/>
</dbReference>
<gene>
    <name evidence="5" type="ORF">SAMN05421766_1014</name>
</gene>
<dbReference type="InterPro" id="IPR016032">
    <property type="entry name" value="Sig_transdc_resp-reg_C-effctor"/>
</dbReference>
<feature type="repeat" description="TPR" evidence="1">
    <location>
        <begin position="109"/>
        <end position="142"/>
    </location>
</feature>
<keyword evidence="3" id="KW-0732">Signal</keyword>
<evidence type="ECO:0000256" key="1">
    <source>
        <dbReference type="PROSITE-ProRule" id="PRU00339"/>
    </source>
</evidence>
<dbReference type="EMBL" id="FTOB01000001">
    <property type="protein sequence ID" value="SIS36977.1"/>
    <property type="molecule type" value="Genomic_DNA"/>
</dbReference>
<evidence type="ECO:0000259" key="4">
    <source>
        <dbReference type="SMART" id="SM00421"/>
    </source>
</evidence>
<evidence type="ECO:0000256" key="3">
    <source>
        <dbReference type="SAM" id="SignalP"/>
    </source>
</evidence>
<comment type="caution">
    <text evidence="5">The sequence shown here is derived from an EMBL/GenBank/DDBJ whole genome shotgun (WGS) entry which is preliminary data.</text>
</comment>
<proteinExistence type="predicted"/>
<organism evidence="5 6">
    <name type="scientific">Zobellia uliginosa</name>
    <dbReference type="NCBI Taxonomy" id="143224"/>
    <lineage>
        <taxon>Bacteria</taxon>
        <taxon>Pseudomonadati</taxon>
        <taxon>Bacteroidota</taxon>
        <taxon>Flavobacteriia</taxon>
        <taxon>Flavobacteriales</taxon>
        <taxon>Flavobacteriaceae</taxon>
        <taxon>Zobellia</taxon>
    </lineage>
</organism>